<keyword evidence="3" id="KW-1185">Reference proteome</keyword>
<keyword evidence="1" id="KW-0472">Membrane</keyword>
<sequence length="66" mass="7533">MEESTIIILHLIDGVLMLAMMALMFCTIRLLLNCKPLAKWLQKHLSPGKERRASGRRCGLKRRGRG</sequence>
<proteinExistence type="predicted"/>
<gene>
    <name evidence="2" type="ORF">NE695_06960</name>
</gene>
<dbReference type="Proteomes" id="UP001524473">
    <property type="component" value="Unassembled WGS sequence"/>
</dbReference>
<reference evidence="2 3" key="1">
    <citation type="submission" date="2022-06" db="EMBL/GenBank/DDBJ databases">
        <title>Isolation of gut microbiota from human fecal samples.</title>
        <authorList>
            <person name="Pamer E.G."/>
            <person name="Barat B."/>
            <person name="Waligurski E."/>
            <person name="Medina S."/>
            <person name="Paddock L."/>
            <person name="Mostad J."/>
        </authorList>
    </citation>
    <scope>NUCLEOTIDE SEQUENCE [LARGE SCALE GENOMIC DNA]</scope>
    <source>
        <strain evidence="2 3">DFI.9.73</strain>
    </source>
</reference>
<dbReference type="EMBL" id="JANFZH010000012">
    <property type="protein sequence ID" value="MCQ4839650.1"/>
    <property type="molecule type" value="Genomic_DNA"/>
</dbReference>
<comment type="caution">
    <text evidence="2">The sequence shown here is derived from an EMBL/GenBank/DDBJ whole genome shotgun (WGS) entry which is preliminary data.</text>
</comment>
<protein>
    <submittedName>
        <fullName evidence="2">Uncharacterized protein</fullName>
    </submittedName>
</protein>
<keyword evidence="1" id="KW-0812">Transmembrane</keyword>
<evidence type="ECO:0000313" key="2">
    <source>
        <dbReference type="EMBL" id="MCQ4839650.1"/>
    </source>
</evidence>
<name>A0ABT1RY86_9FIRM</name>
<keyword evidence="1" id="KW-1133">Transmembrane helix</keyword>
<organism evidence="2 3">
    <name type="scientific">Neglectibacter timonensis</name>
    <dbReference type="NCBI Taxonomy" id="1776382"/>
    <lineage>
        <taxon>Bacteria</taxon>
        <taxon>Bacillati</taxon>
        <taxon>Bacillota</taxon>
        <taxon>Clostridia</taxon>
        <taxon>Eubacteriales</taxon>
        <taxon>Oscillospiraceae</taxon>
        <taxon>Neglectibacter</taxon>
    </lineage>
</organism>
<evidence type="ECO:0000313" key="3">
    <source>
        <dbReference type="Proteomes" id="UP001524473"/>
    </source>
</evidence>
<dbReference type="GeneID" id="90531312"/>
<feature type="transmembrane region" description="Helical" evidence="1">
    <location>
        <begin position="6"/>
        <end position="32"/>
    </location>
</feature>
<dbReference type="RefSeq" id="WP_066860888.1">
    <property type="nucleotide sequence ID" value="NZ_CABKVV010000010.1"/>
</dbReference>
<evidence type="ECO:0000256" key="1">
    <source>
        <dbReference type="SAM" id="Phobius"/>
    </source>
</evidence>
<accession>A0ABT1RY86</accession>